<keyword evidence="1" id="KW-0732">Signal</keyword>
<feature type="chain" id="PRO_5039034903" description="Clp R domain-containing protein" evidence="1">
    <location>
        <begin position="23"/>
        <end position="129"/>
    </location>
</feature>
<dbReference type="EMBL" id="VDCQ01000008">
    <property type="protein sequence ID" value="TNJ66858.1"/>
    <property type="molecule type" value="Genomic_DNA"/>
</dbReference>
<evidence type="ECO:0000313" key="3">
    <source>
        <dbReference type="Proteomes" id="UP000307943"/>
    </source>
</evidence>
<evidence type="ECO:0008006" key="4">
    <source>
        <dbReference type="Google" id="ProtNLM"/>
    </source>
</evidence>
<dbReference type="Proteomes" id="UP000307943">
    <property type="component" value="Unassembled WGS sequence"/>
</dbReference>
<dbReference type="OrthoDB" id="2678828at2"/>
<name>A0A5C4TCR4_9BACL</name>
<evidence type="ECO:0000256" key="1">
    <source>
        <dbReference type="SAM" id="SignalP"/>
    </source>
</evidence>
<feature type="signal peptide" evidence="1">
    <location>
        <begin position="1"/>
        <end position="22"/>
    </location>
</feature>
<proteinExistence type="predicted"/>
<reference evidence="2 3" key="1">
    <citation type="submission" date="2019-05" db="EMBL/GenBank/DDBJ databases">
        <title>We sequenced the genome of Paenibacillus hemerocallicola KCTC 33185 for further insight into its adaptation and study the phylogeny of Paenibacillus.</title>
        <authorList>
            <person name="Narsing Rao M.P."/>
        </authorList>
    </citation>
    <scope>NUCLEOTIDE SEQUENCE [LARGE SCALE GENOMIC DNA]</scope>
    <source>
        <strain evidence="2 3">KCTC 33185</strain>
    </source>
</reference>
<dbReference type="AlphaFoldDB" id="A0A5C4TCR4"/>
<sequence>MNPKQIIIVSTMAIVISLSAMMQSDKTYANALFCPLDKSANISHQDDFHQALGASSDEQVYDALYSGQSLADIARDNNRDTQPIIDLQVAQLSEQLDLRFMSGSITTEQYESHKAELRDLITASVYGKP</sequence>
<keyword evidence="3" id="KW-1185">Reference proteome</keyword>
<dbReference type="RefSeq" id="WP_139601663.1">
    <property type="nucleotide sequence ID" value="NZ_VDCQ01000008.1"/>
</dbReference>
<comment type="caution">
    <text evidence="2">The sequence shown here is derived from an EMBL/GenBank/DDBJ whole genome shotgun (WGS) entry which is preliminary data.</text>
</comment>
<gene>
    <name evidence="2" type="ORF">FE784_08280</name>
</gene>
<accession>A0A5C4TCR4</accession>
<evidence type="ECO:0000313" key="2">
    <source>
        <dbReference type="EMBL" id="TNJ66858.1"/>
    </source>
</evidence>
<protein>
    <recommendedName>
        <fullName evidence="4">Clp R domain-containing protein</fullName>
    </recommendedName>
</protein>
<organism evidence="2 3">
    <name type="scientific">Paenibacillus hemerocallicola</name>
    <dbReference type="NCBI Taxonomy" id="1172614"/>
    <lineage>
        <taxon>Bacteria</taxon>
        <taxon>Bacillati</taxon>
        <taxon>Bacillota</taxon>
        <taxon>Bacilli</taxon>
        <taxon>Bacillales</taxon>
        <taxon>Paenibacillaceae</taxon>
        <taxon>Paenibacillus</taxon>
    </lineage>
</organism>